<dbReference type="Proteomes" id="UP000630086">
    <property type="component" value="Unassembled WGS sequence"/>
</dbReference>
<organism evidence="2">
    <name type="scientific">Lactobacillus helveticus</name>
    <name type="common">Lactobacillus suntoryeus</name>
    <dbReference type="NCBI Taxonomy" id="1587"/>
    <lineage>
        <taxon>Bacteria</taxon>
        <taxon>Bacillati</taxon>
        <taxon>Bacillota</taxon>
        <taxon>Bacilli</taxon>
        <taxon>Lactobacillales</taxon>
        <taxon>Lactobacillaceae</taxon>
        <taxon>Lactobacillus</taxon>
    </lineage>
</organism>
<dbReference type="Gene3D" id="3.40.50.300">
    <property type="entry name" value="P-loop containing nucleotide triphosphate hydrolases"/>
    <property type="match status" value="1"/>
</dbReference>
<dbReference type="PANTHER" id="PTHR43394">
    <property type="entry name" value="ATP-DEPENDENT PERMEASE MDL1, MITOCHONDRIAL"/>
    <property type="match status" value="1"/>
</dbReference>
<keyword evidence="2" id="KW-0378">Hydrolase</keyword>
<keyword evidence="2" id="KW-0067">ATP-binding</keyword>
<dbReference type="InterPro" id="IPR027417">
    <property type="entry name" value="P-loop_NTPase"/>
</dbReference>
<keyword evidence="2" id="KW-0547">Nucleotide-binding</keyword>
<evidence type="ECO:0000313" key="2">
    <source>
        <dbReference type="EMBL" id="SPB26345.1"/>
    </source>
</evidence>
<dbReference type="AlphaFoldDB" id="A0A2X0PI69"/>
<dbReference type="EMBL" id="OGTV01000097">
    <property type="protein sequence ID" value="SPB26345.1"/>
    <property type="molecule type" value="Genomic_DNA"/>
</dbReference>
<dbReference type="EMBL" id="BLYV01000263">
    <property type="protein sequence ID" value="GFP13353.1"/>
    <property type="molecule type" value="Genomic_DNA"/>
</dbReference>
<dbReference type="PANTHER" id="PTHR43394:SF1">
    <property type="entry name" value="ATP-BINDING CASSETTE SUB-FAMILY B MEMBER 10, MITOCHONDRIAL"/>
    <property type="match status" value="1"/>
</dbReference>
<name>A0A2X0PI69_LACHE</name>
<dbReference type="GO" id="GO:0015421">
    <property type="term" value="F:ABC-type oligopeptide transporter activity"/>
    <property type="evidence" value="ECO:0007669"/>
    <property type="project" value="TreeGrafter"/>
</dbReference>
<gene>
    <name evidence="2" type="primary">yheI_3</name>
    <name evidence="2" type="ORF">BDKNPLJD_01854</name>
    <name evidence="1" type="ORF">LHEJCM1062_12250</name>
</gene>
<dbReference type="EC" id="3.6.1.15" evidence="2"/>
<dbReference type="GO" id="GO:0017111">
    <property type="term" value="F:ribonucleoside triphosphate phosphatase activity"/>
    <property type="evidence" value="ECO:0007669"/>
    <property type="project" value="UniProtKB-EC"/>
</dbReference>
<sequence>MIAAHRLTSVMDADLILVLKNGQIVERGNHQQLLAENGWYAEMWRRQENGGEDINE</sequence>
<accession>A0A2X0PI69</accession>
<protein>
    <submittedName>
        <fullName evidence="2">Putative multidrug resistance ABC transporter ATP-binding/permease protein YheI</fullName>
        <ecNumber evidence="2">3.6.1.15</ecNumber>
    </submittedName>
</protein>
<reference evidence="1" key="2">
    <citation type="submission" date="2020-07" db="EMBL/GenBank/DDBJ databases">
        <title>Draft genome sequence of Lactobacillus helveticus strain JCM 1062.</title>
        <authorList>
            <person name="Endo A."/>
            <person name="Maeno S."/>
            <person name="Kido Y."/>
        </authorList>
    </citation>
    <scope>NUCLEOTIDE SEQUENCE</scope>
    <source>
        <strain evidence="1">JCM 1062</strain>
    </source>
</reference>
<evidence type="ECO:0000313" key="1">
    <source>
        <dbReference type="EMBL" id="GFP13353.1"/>
    </source>
</evidence>
<dbReference type="SUPFAM" id="SSF52540">
    <property type="entry name" value="P-loop containing nucleoside triphosphate hydrolases"/>
    <property type="match status" value="1"/>
</dbReference>
<proteinExistence type="predicted"/>
<reference evidence="2" key="1">
    <citation type="submission" date="2018-01" db="EMBL/GenBank/DDBJ databases">
        <authorList>
            <person name="Gaut B.S."/>
            <person name="Morton B.R."/>
            <person name="Clegg M.T."/>
            <person name="Duvall M.R."/>
        </authorList>
    </citation>
    <scope>NUCLEOTIDE SEQUENCE</scope>
    <source>
        <strain evidence="2">Lactobacillus helveticus</strain>
    </source>
</reference>
<dbReference type="GO" id="GO:0005524">
    <property type="term" value="F:ATP binding"/>
    <property type="evidence" value="ECO:0007669"/>
    <property type="project" value="UniProtKB-KW"/>
</dbReference>
<dbReference type="InterPro" id="IPR039421">
    <property type="entry name" value="Type_1_exporter"/>
</dbReference>